<accession>A0A8B7P804</accession>
<gene>
    <name evidence="4" type="primary">LOC108677565</name>
</gene>
<feature type="chain" id="PRO_5034295828" evidence="2">
    <location>
        <begin position="22"/>
        <end position="469"/>
    </location>
</feature>
<dbReference type="OrthoDB" id="10668212at2759"/>
<dbReference type="GeneID" id="108677565"/>
<keyword evidence="3" id="KW-1185">Reference proteome</keyword>
<name>A0A8B7P804_HYAAZ</name>
<organism evidence="3 4">
    <name type="scientific">Hyalella azteca</name>
    <name type="common">Amphipod</name>
    <dbReference type="NCBI Taxonomy" id="294128"/>
    <lineage>
        <taxon>Eukaryota</taxon>
        <taxon>Metazoa</taxon>
        <taxon>Ecdysozoa</taxon>
        <taxon>Arthropoda</taxon>
        <taxon>Crustacea</taxon>
        <taxon>Multicrustacea</taxon>
        <taxon>Malacostraca</taxon>
        <taxon>Eumalacostraca</taxon>
        <taxon>Peracarida</taxon>
        <taxon>Amphipoda</taxon>
        <taxon>Senticaudata</taxon>
        <taxon>Talitrida</taxon>
        <taxon>Talitroidea</taxon>
        <taxon>Hyalellidae</taxon>
        <taxon>Hyalella</taxon>
    </lineage>
</organism>
<keyword evidence="2" id="KW-0732">Signal</keyword>
<feature type="signal peptide" evidence="2">
    <location>
        <begin position="1"/>
        <end position="21"/>
    </location>
</feature>
<evidence type="ECO:0000256" key="2">
    <source>
        <dbReference type="SAM" id="SignalP"/>
    </source>
</evidence>
<sequence length="469" mass="50922">MLPRKFPRYVLLFLLVSPALSKPLNALERIAGESKSNFWSSYEEAMSRLGGSTAHPTKGILPGPLVPMEDAHPSLTRNENFNSALKSSAAEIDDLVSYKDQSLLEIDIEKPGASTGNDDGSKRNTIPRAYLTALDTSRSVNNEDSVTAADEILGTATSIDDNEYQSTEKVFAESRGDANRVSMTYSPQDRIAGADGLSLEMNSTADDAGKNKSGEIVNAIISTVLSLSGNQTDLQDLVNGTDFNRLNFFGDLGQFEDSKPDVAYGDFLRQGSGPMKASFVQFYKNSVSGGRFNASVSDSEGSLPLKTINFNASELNTSTSLKSNAQPILMNYTVTILRNITQDFNSSRSTELTGNATLNSSTTFAPPVRANPADLRIDIPPIFPIIVPQVNEPSNLRYDPEPSQFESLVQAIQHPSLLTVGMLDFANTVGLMGGIVSLPFLLGKRRKRNAQHPTENIFPEILNQLEIPN</sequence>
<protein>
    <submittedName>
        <fullName evidence="4">Uncharacterized protein LOC108677565</fullName>
    </submittedName>
</protein>
<proteinExistence type="predicted"/>
<keyword evidence="1" id="KW-1133">Transmembrane helix</keyword>
<dbReference type="RefSeq" id="XP_018021286.1">
    <property type="nucleotide sequence ID" value="XM_018165797.2"/>
</dbReference>
<dbReference type="Proteomes" id="UP000694843">
    <property type="component" value="Unplaced"/>
</dbReference>
<keyword evidence="1" id="KW-0472">Membrane</keyword>
<dbReference type="KEGG" id="hazt:108677565"/>
<dbReference type="AlphaFoldDB" id="A0A8B7P804"/>
<feature type="transmembrane region" description="Helical" evidence="1">
    <location>
        <begin position="417"/>
        <end position="442"/>
    </location>
</feature>
<keyword evidence="1" id="KW-0812">Transmembrane</keyword>
<evidence type="ECO:0000313" key="4">
    <source>
        <dbReference type="RefSeq" id="XP_018021286.1"/>
    </source>
</evidence>
<reference evidence="4" key="1">
    <citation type="submission" date="2025-08" db="UniProtKB">
        <authorList>
            <consortium name="RefSeq"/>
        </authorList>
    </citation>
    <scope>IDENTIFICATION</scope>
    <source>
        <tissue evidence="4">Whole organism</tissue>
    </source>
</reference>
<evidence type="ECO:0000256" key="1">
    <source>
        <dbReference type="SAM" id="Phobius"/>
    </source>
</evidence>
<evidence type="ECO:0000313" key="3">
    <source>
        <dbReference type="Proteomes" id="UP000694843"/>
    </source>
</evidence>